<evidence type="ECO:0000313" key="16">
    <source>
        <dbReference type="Proteomes" id="UP001320609"/>
    </source>
</evidence>
<feature type="domain" description="PAS" evidence="9">
    <location>
        <begin position="826"/>
        <end position="872"/>
    </location>
</feature>
<dbReference type="Gene3D" id="1.10.155.10">
    <property type="entry name" value="Chemotaxis receptor methyltransferase CheR, N-terminal domain"/>
    <property type="match status" value="1"/>
</dbReference>
<dbReference type="SUPFAM" id="SSF47757">
    <property type="entry name" value="Chemotaxis receptor methyltransferase CheR, N-terminal domain"/>
    <property type="match status" value="1"/>
</dbReference>
<dbReference type="SMART" id="SM00267">
    <property type="entry name" value="GGDEF"/>
    <property type="match status" value="1"/>
</dbReference>
<dbReference type="InterPro" id="IPR035965">
    <property type="entry name" value="PAS-like_dom_sf"/>
</dbReference>
<proteinExistence type="predicted"/>
<feature type="coiled-coil region" evidence="7">
    <location>
        <begin position="626"/>
        <end position="709"/>
    </location>
</feature>
<evidence type="ECO:0000256" key="5">
    <source>
        <dbReference type="ARBA" id="ARBA00022691"/>
    </source>
</evidence>
<dbReference type="NCBIfam" id="TIGR00254">
    <property type="entry name" value="GGDEF"/>
    <property type="match status" value="1"/>
</dbReference>
<evidence type="ECO:0000259" key="11">
    <source>
        <dbReference type="PROSITE" id="PS50122"/>
    </source>
</evidence>
<dbReference type="PROSITE" id="PS50883">
    <property type="entry name" value="EAL"/>
    <property type="match status" value="1"/>
</dbReference>
<feature type="active site" evidence="6">
    <location>
        <position position="46"/>
    </location>
</feature>
<dbReference type="Pfam" id="PF00563">
    <property type="entry name" value="EAL"/>
    <property type="match status" value="1"/>
</dbReference>
<feature type="region of interest" description="Disordered" evidence="8">
    <location>
        <begin position="468"/>
        <end position="489"/>
    </location>
</feature>
<name>A0ABS9S7I6_9GAMM</name>
<keyword evidence="5" id="KW-0949">S-adenosyl-L-methionine</keyword>
<feature type="domain" description="EAL" evidence="13">
    <location>
        <begin position="1253"/>
        <end position="1509"/>
    </location>
</feature>
<evidence type="ECO:0000256" key="6">
    <source>
        <dbReference type="PROSITE-ProRule" id="PRU00050"/>
    </source>
</evidence>
<keyword evidence="3" id="KW-0489">Methyltransferase</keyword>
<dbReference type="Pfam" id="PF08448">
    <property type="entry name" value="PAS_4"/>
    <property type="match status" value="1"/>
</dbReference>
<dbReference type="EC" id="2.1.1.80" evidence="2"/>
<accession>A0ABS9S7I6</accession>
<dbReference type="NCBIfam" id="TIGR00229">
    <property type="entry name" value="sensory_box"/>
    <property type="match status" value="2"/>
</dbReference>
<organism evidence="15 16">
    <name type="scientific">Vreelandella neptunia</name>
    <dbReference type="NCBI Taxonomy" id="115551"/>
    <lineage>
        <taxon>Bacteria</taxon>
        <taxon>Pseudomonadati</taxon>
        <taxon>Pseudomonadota</taxon>
        <taxon>Gammaproteobacteria</taxon>
        <taxon>Oceanospirillales</taxon>
        <taxon>Halomonadaceae</taxon>
        <taxon>Vreelandella</taxon>
    </lineage>
</organism>
<dbReference type="PROSITE" id="PS50887">
    <property type="entry name" value="GGDEF"/>
    <property type="match status" value="1"/>
</dbReference>
<dbReference type="SUPFAM" id="SSF141868">
    <property type="entry name" value="EAL domain-like"/>
    <property type="match status" value="1"/>
</dbReference>
<evidence type="ECO:0000313" key="15">
    <source>
        <dbReference type="EMBL" id="MCH4812081.1"/>
    </source>
</evidence>
<dbReference type="InterPro" id="IPR000673">
    <property type="entry name" value="Sig_transdc_resp-reg_Me-estase"/>
</dbReference>
<dbReference type="InterPro" id="IPR022642">
    <property type="entry name" value="CheR_C"/>
</dbReference>
<dbReference type="CDD" id="cd16434">
    <property type="entry name" value="CheB-CheR_fusion"/>
    <property type="match status" value="1"/>
</dbReference>
<dbReference type="Gene3D" id="3.30.450.20">
    <property type="entry name" value="PAS domain"/>
    <property type="match status" value="3"/>
</dbReference>
<keyword evidence="16" id="KW-1185">Reference proteome</keyword>
<evidence type="ECO:0000256" key="1">
    <source>
        <dbReference type="ARBA" id="ARBA00001541"/>
    </source>
</evidence>
<dbReference type="Gene3D" id="3.20.20.450">
    <property type="entry name" value="EAL domain"/>
    <property type="match status" value="1"/>
</dbReference>
<dbReference type="InterPro" id="IPR000700">
    <property type="entry name" value="PAS-assoc_C"/>
</dbReference>
<dbReference type="EMBL" id="JAKVTW010000008">
    <property type="protein sequence ID" value="MCH4812081.1"/>
    <property type="molecule type" value="Genomic_DNA"/>
</dbReference>
<dbReference type="Gene3D" id="3.40.50.150">
    <property type="entry name" value="Vaccinia Virus protein VP39"/>
    <property type="match status" value="1"/>
</dbReference>
<feature type="active site" evidence="6">
    <location>
        <position position="138"/>
    </location>
</feature>
<dbReference type="InterPro" id="IPR036804">
    <property type="entry name" value="CheR_N_sf"/>
</dbReference>
<feature type="domain" description="PAC" evidence="10">
    <location>
        <begin position="899"/>
        <end position="951"/>
    </location>
</feature>
<dbReference type="Pfam" id="PF00990">
    <property type="entry name" value="GGDEF"/>
    <property type="match status" value="1"/>
</dbReference>
<dbReference type="SMART" id="SM00052">
    <property type="entry name" value="EAL"/>
    <property type="match status" value="1"/>
</dbReference>
<dbReference type="InterPro" id="IPR000014">
    <property type="entry name" value="PAS"/>
</dbReference>
<keyword evidence="4" id="KW-0808">Transferase</keyword>
<feature type="active site" evidence="6">
    <location>
        <position position="19"/>
    </location>
</feature>
<dbReference type="SUPFAM" id="SSF55785">
    <property type="entry name" value="PYP-like sensor domain (PAS domain)"/>
    <property type="match status" value="3"/>
</dbReference>
<dbReference type="InterPro" id="IPR001633">
    <property type="entry name" value="EAL_dom"/>
</dbReference>
<dbReference type="SUPFAM" id="SSF53335">
    <property type="entry name" value="S-adenosyl-L-methionine-dependent methyltransferases"/>
    <property type="match status" value="1"/>
</dbReference>
<feature type="domain" description="PAS" evidence="9">
    <location>
        <begin position="948"/>
        <end position="992"/>
    </location>
</feature>
<dbReference type="Pfam" id="PF01339">
    <property type="entry name" value="CheB_methylest"/>
    <property type="match status" value="1"/>
</dbReference>
<keyword evidence="6" id="KW-0378">Hydrolase</keyword>
<evidence type="ECO:0000259" key="9">
    <source>
        <dbReference type="PROSITE" id="PS50112"/>
    </source>
</evidence>
<dbReference type="SMART" id="SM00138">
    <property type="entry name" value="MeTrc"/>
    <property type="match status" value="1"/>
</dbReference>
<dbReference type="PROSITE" id="PS50113">
    <property type="entry name" value="PAC"/>
    <property type="match status" value="1"/>
</dbReference>
<dbReference type="Pfam" id="PF01739">
    <property type="entry name" value="CheR"/>
    <property type="match status" value="1"/>
</dbReference>
<evidence type="ECO:0000256" key="4">
    <source>
        <dbReference type="ARBA" id="ARBA00022679"/>
    </source>
</evidence>
<comment type="catalytic activity">
    <reaction evidence="1">
        <text>L-glutamyl-[protein] + S-adenosyl-L-methionine = [protein]-L-glutamate 5-O-methyl ester + S-adenosyl-L-homocysteine</text>
        <dbReference type="Rhea" id="RHEA:24452"/>
        <dbReference type="Rhea" id="RHEA-COMP:10208"/>
        <dbReference type="Rhea" id="RHEA-COMP:10311"/>
        <dbReference type="ChEBI" id="CHEBI:29973"/>
        <dbReference type="ChEBI" id="CHEBI:57856"/>
        <dbReference type="ChEBI" id="CHEBI:59789"/>
        <dbReference type="ChEBI" id="CHEBI:82795"/>
        <dbReference type="EC" id="2.1.1.80"/>
    </reaction>
</comment>
<keyword evidence="7" id="KW-0175">Coiled coil</keyword>
<dbReference type="Gene3D" id="3.40.50.180">
    <property type="entry name" value="Methylesterase CheB, C-terminal domain"/>
    <property type="match status" value="1"/>
</dbReference>
<evidence type="ECO:0000256" key="8">
    <source>
        <dbReference type="SAM" id="MobiDB-lite"/>
    </source>
</evidence>
<dbReference type="CDD" id="cd02440">
    <property type="entry name" value="AdoMet_MTases"/>
    <property type="match status" value="1"/>
</dbReference>
<dbReference type="PANTHER" id="PTHR44757">
    <property type="entry name" value="DIGUANYLATE CYCLASE DGCP"/>
    <property type="match status" value="1"/>
</dbReference>
<dbReference type="Pfam" id="PF03705">
    <property type="entry name" value="CheR_N"/>
    <property type="match status" value="1"/>
</dbReference>
<evidence type="ECO:0000256" key="3">
    <source>
        <dbReference type="ARBA" id="ARBA00022603"/>
    </source>
</evidence>
<dbReference type="InterPro" id="IPR000780">
    <property type="entry name" value="CheR_MeTrfase"/>
</dbReference>
<dbReference type="PROSITE" id="PS50112">
    <property type="entry name" value="PAS"/>
    <property type="match status" value="2"/>
</dbReference>
<dbReference type="SMART" id="SM00091">
    <property type="entry name" value="PAS"/>
    <property type="match status" value="4"/>
</dbReference>
<feature type="domain" description="CheR-type methyltransferase" evidence="12">
    <location>
        <begin position="209"/>
        <end position="477"/>
    </location>
</feature>
<dbReference type="InterPro" id="IPR043128">
    <property type="entry name" value="Rev_trsase/Diguanyl_cyclase"/>
</dbReference>
<dbReference type="RefSeq" id="WP_240718441.1">
    <property type="nucleotide sequence ID" value="NZ_JAKVTW010000008.1"/>
</dbReference>
<dbReference type="PRINTS" id="PR00996">
    <property type="entry name" value="CHERMTFRASE"/>
</dbReference>
<dbReference type="InterPro" id="IPR029063">
    <property type="entry name" value="SAM-dependent_MTases_sf"/>
</dbReference>
<evidence type="ECO:0000256" key="7">
    <source>
        <dbReference type="SAM" id="Coils"/>
    </source>
</evidence>
<feature type="domain" description="GGDEF" evidence="14">
    <location>
        <begin position="1112"/>
        <end position="1244"/>
    </location>
</feature>
<dbReference type="PANTHER" id="PTHR44757:SF2">
    <property type="entry name" value="BIOFILM ARCHITECTURE MAINTENANCE PROTEIN MBAA"/>
    <property type="match status" value="1"/>
</dbReference>
<reference evidence="15 16" key="1">
    <citation type="submission" date="2022-03" db="EMBL/GenBank/DDBJ databases">
        <title>Genomic signatures underlying metal tolerance in selected Arctic bacterial isolates.</title>
        <authorList>
            <person name="Thomas F.A."/>
            <person name="Venkatachalam S."/>
            <person name="Krishnan K.P."/>
        </authorList>
    </citation>
    <scope>NUCLEOTIDE SEQUENCE [LARGE SCALE GENOMIC DNA]</scope>
    <source>
        <strain evidence="15 16">HM116</strain>
    </source>
</reference>
<dbReference type="InterPro" id="IPR013656">
    <property type="entry name" value="PAS_4"/>
</dbReference>
<evidence type="ECO:0000259" key="13">
    <source>
        <dbReference type="PROSITE" id="PS50883"/>
    </source>
</evidence>
<gene>
    <name evidence="15" type="ORF">MLE19_12100</name>
</gene>
<dbReference type="Proteomes" id="UP001320609">
    <property type="component" value="Unassembled WGS sequence"/>
</dbReference>
<dbReference type="PROSITE" id="PS50123">
    <property type="entry name" value="CHER"/>
    <property type="match status" value="1"/>
</dbReference>
<dbReference type="InterPro" id="IPR035909">
    <property type="entry name" value="CheB_C"/>
</dbReference>
<dbReference type="CDD" id="cd01948">
    <property type="entry name" value="EAL"/>
    <property type="match status" value="1"/>
</dbReference>
<evidence type="ECO:0000259" key="14">
    <source>
        <dbReference type="PROSITE" id="PS50887"/>
    </source>
</evidence>
<dbReference type="PROSITE" id="PS50122">
    <property type="entry name" value="CHEB"/>
    <property type="match status" value="1"/>
</dbReference>
<dbReference type="Pfam" id="PF13426">
    <property type="entry name" value="PAS_9"/>
    <property type="match status" value="1"/>
</dbReference>
<feature type="domain" description="CheB-type methylesterase" evidence="11">
    <location>
        <begin position="7"/>
        <end position="196"/>
    </location>
</feature>
<dbReference type="Pfam" id="PF13596">
    <property type="entry name" value="PAS_10"/>
    <property type="match status" value="1"/>
</dbReference>
<evidence type="ECO:0000259" key="12">
    <source>
        <dbReference type="PROSITE" id="PS50123"/>
    </source>
</evidence>
<protein>
    <recommendedName>
        <fullName evidence="2">protein-glutamate O-methyltransferase</fullName>
        <ecNumber evidence="2">2.1.1.80</ecNumber>
    </recommendedName>
</protein>
<sequence length="1521" mass="169550">MTAASFPPVSPLVVGIGASAGGLEAISKLIKPLDPDMPLAYVVLQHVSPTHKSMLVDILSRETRLRVQRFENNQIPEAGVIYVVPADTNALIKEGVFYTTPIKPHVGPKPSVNEFFISLAADAHEAAVGIVLSGTGSDGTAGLRAIMAAGGITMVQTPASAKYNGMPQSALDAGVIDYVMDVESMGARLAELSRLERLSHEDSHADVPERLLALLKKHRQLDFSGYKKGTLSRRIRRRLIATNVADMQQYLALVESSHAELEQLGRDILISVTAFVRDRSAFDALDGAVNSLIEESGREPMRVWVAGCATGEEAYSIALMIAEAKRRHGEFSRVVQIFATDIDEDALEIARRGRYIAAALEALPPEWVERYFTAEEHTYEVNKELRDMVVFAKHNLVDDPPFLRLNLVSCRNVLIYFNNELQTRVLQRFHFGLRPRGVLFLGRSESIAQTERLFTPLDRRERLFRKQGESRDVAVRSSKGTGESQPLRRRDRDVQHLLDALVSHMQATVALCDTQGGVLHTAGDVAKFLHFPAGRTQVGISDVINPVFRGELMAMLHQFQKQREPQLGRRRRLEERWWQLSVRSLSESDDDRRLLVILMPIPIVEPVPSTDVSLERLMEPLPLEKGNSLEDELVATREHLQALIEELATANEEMQSLNEEAQASNEELQATNEEMEAANEELQATNEELISLNEELNVKSSELTKLNEEYTYLYDALDFPLLVFDTDHCLKRYNAPAARYFNFRPTALQRHVAGLKLPAALNNLEEQLTSVMVSGLPEEGVVEVEGRLLQRVMTPGVSRDGKVELLIVTLMDITDLSHVQAKLRQSQAQLHALMENSTVIMSLKDLNGHYTFANPQFLNTFGFSQDELVGHTPFELFPEPYASSLWTCDLEALRYQRMVNAEHVLTAPEGSVRIFSAVHQVLRDEQGRPHLILTEAEDITSRKQAEREMQVAAKVYEQAGEAIVVINALGNVQSVNAAFSKITGFSAQQVLDTPALPLLYSEQENDLDVESSSTCHILWELVQHNGFWQGEVWNRRHDGTLFSQWLTLNSIEPDSHEEMLYVAVFSDITHIKESQQHAEYLATHDALTGLPNRTLFQDRLQVAIAHSRRNDQISALMFLDLDNFKSINDTLGHDVGDELLIQVAARLRELVRDMDTVARLGGDEFTIIVTETTIEGAEQVAKRIVESLSKPFEVRRHSLFVTSSVGLAFCPDDGEDVAGLTKAADTAMYRAKENGRDRFELFKPELQERLMRDVAIEHALREGMEQGRLHLVYQPKFTSASPYQLVGAEALLRWNDPVLGAVSPADFIPVAEATGLILELDRHVALLLVNQLAQWLADGIGPPPVAMNVSARSFQEERFISHLFACLKQYRVPHELIQVEITESTLVDRSSAALGNIEKLREAGIKLAVDDFGTGYSSLAYLKRLPLAELKIDKSFVDGLGSADESDQAIALAILGMAKALDIRTVGEGVETQSQLNWLTANGCDYVQGYLLSRPLPLAEFTVLVAAHALPTSNDDKERNS</sequence>
<dbReference type="CDD" id="cd01949">
    <property type="entry name" value="GGDEF"/>
    <property type="match status" value="1"/>
</dbReference>
<evidence type="ECO:0000256" key="2">
    <source>
        <dbReference type="ARBA" id="ARBA00012534"/>
    </source>
</evidence>
<dbReference type="InterPro" id="IPR000160">
    <property type="entry name" value="GGDEF_dom"/>
</dbReference>
<evidence type="ECO:0000259" key="10">
    <source>
        <dbReference type="PROSITE" id="PS50113"/>
    </source>
</evidence>
<dbReference type="InterPro" id="IPR035919">
    <property type="entry name" value="EAL_sf"/>
</dbReference>
<dbReference type="Gene3D" id="3.30.70.270">
    <property type="match status" value="1"/>
</dbReference>
<dbReference type="InterPro" id="IPR022641">
    <property type="entry name" value="CheR_N"/>
</dbReference>
<dbReference type="InterPro" id="IPR029787">
    <property type="entry name" value="Nucleotide_cyclase"/>
</dbReference>
<comment type="caution">
    <text evidence="15">The sequence shown here is derived from an EMBL/GenBank/DDBJ whole genome shotgun (WGS) entry which is preliminary data.</text>
</comment>
<dbReference type="CDD" id="cd00130">
    <property type="entry name" value="PAS"/>
    <property type="match status" value="2"/>
</dbReference>
<dbReference type="InterPro" id="IPR052155">
    <property type="entry name" value="Biofilm_reg_signaling"/>
</dbReference>
<keyword evidence="6" id="KW-0145">Chemotaxis</keyword>
<dbReference type="SUPFAM" id="SSF52738">
    <property type="entry name" value="Methylesterase CheB, C-terminal domain"/>
    <property type="match status" value="1"/>
</dbReference>
<dbReference type="SUPFAM" id="SSF55073">
    <property type="entry name" value="Nucleotide cyclase"/>
    <property type="match status" value="1"/>
</dbReference>